<evidence type="ECO:0000256" key="1">
    <source>
        <dbReference type="SAM" id="Phobius"/>
    </source>
</evidence>
<protein>
    <submittedName>
        <fullName evidence="2">Uncharacterized protein</fullName>
    </submittedName>
</protein>
<keyword evidence="1" id="KW-1133">Transmembrane helix</keyword>
<dbReference type="AlphaFoldDB" id="A0A383AMP6"/>
<evidence type="ECO:0000313" key="2">
    <source>
        <dbReference type="EMBL" id="SVE08954.1"/>
    </source>
</evidence>
<organism evidence="2">
    <name type="scientific">marine metagenome</name>
    <dbReference type="NCBI Taxonomy" id="408172"/>
    <lineage>
        <taxon>unclassified sequences</taxon>
        <taxon>metagenomes</taxon>
        <taxon>ecological metagenomes</taxon>
    </lineage>
</organism>
<dbReference type="EMBL" id="UINC01193367">
    <property type="protein sequence ID" value="SVE08954.1"/>
    <property type="molecule type" value="Genomic_DNA"/>
</dbReference>
<feature type="transmembrane region" description="Helical" evidence="1">
    <location>
        <begin position="6"/>
        <end position="25"/>
    </location>
</feature>
<name>A0A383AMP6_9ZZZZ</name>
<reference evidence="2" key="1">
    <citation type="submission" date="2018-05" db="EMBL/GenBank/DDBJ databases">
        <authorList>
            <person name="Lanie J.A."/>
            <person name="Ng W.-L."/>
            <person name="Kazmierczak K.M."/>
            <person name="Andrzejewski T.M."/>
            <person name="Davidsen T.M."/>
            <person name="Wayne K.J."/>
            <person name="Tettelin H."/>
            <person name="Glass J.I."/>
            <person name="Rusch D."/>
            <person name="Podicherti R."/>
            <person name="Tsui H.-C.T."/>
            <person name="Winkler M.E."/>
        </authorList>
    </citation>
    <scope>NUCLEOTIDE SEQUENCE</scope>
</reference>
<keyword evidence="1" id="KW-0812">Transmembrane</keyword>
<gene>
    <name evidence="2" type="ORF">METZ01_LOCUS461808</name>
</gene>
<feature type="non-terminal residue" evidence="2">
    <location>
        <position position="28"/>
    </location>
</feature>
<proteinExistence type="predicted"/>
<accession>A0A383AMP6</accession>
<sequence length="28" mass="3147">MFDFIIFGIVDNAVMIAGAILGLSWERF</sequence>
<keyword evidence="1" id="KW-0472">Membrane</keyword>